<gene>
    <name evidence="2" type="ORF">MHI_LOCUS57389</name>
</gene>
<sequence>MDNDKSKTNEEKTSATQLGGDPPHSLIALHQIKKKTRKEIDTAFTCDLDSDQNIEFHDNETNEKHTNTNYATQNPTKLISPPTRIPIYIHRNINHTKLLDALKMKYNNNFQAKFICSKLKMSAEKCFYDKFRENLYSGPKRVLPGARICENLKNQGLNPILCSEFPTHTRHLIYKLTFALITTLTQLNHVRYYENIKLHWEKYEA</sequence>
<dbReference type="Proteomes" id="UP000752696">
    <property type="component" value="Unassembled WGS sequence"/>
</dbReference>
<comment type="caution">
    <text evidence="2">The sequence shown here is derived from an EMBL/GenBank/DDBJ whole genome shotgun (WGS) entry which is preliminary data.</text>
</comment>
<evidence type="ECO:0000256" key="1">
    <source>
        <dbReference type="SAM" id="MobiDB-lite"/>
    </source>
</evidence>
<reference evidence="2" key="1">
    <citation type="submission" date="2020-07" db="EMBL/GenBank/DDBJ databases">
        <authorList>
            <person name="Nazaruddin N."/>
        </authorList>
    </citation>
    <scope>NUCLEOTIDE SEQUENCE</scope>
</reference>
<name>A0A6V7GT44_9HYME</name>
<keyword evidence="3" id="KW-1185">Reference proteome</keyword>
<accession>A0A6V7GT44</accession>
<dbReference type="AlphaFoldDB" id="A0A6V7GT44"/>
<proteinExistence type="predicted"/>
<organism evidence="2 3">
    <name type="scientific">Heterotrigona itama</name>
    <dbReference type="NCBI Taxonomy" id="395501"/>
    <lineage>
        <taxon>Eukaryota</taxon>
        <taxon>Metazoa</taxon>
        <taxon>Ecdysozoa</taxon>
        <taxon>Arthropoda</taxon>
        <taxon>Hexapoda</taxon>
        <taxon>Insecta</taxon>
        <taxon>Pterygota</taxon>
        <taxon>Neoptera</taxon>
        <taxon>Endopterygota</taxon>
        <taxon>Hymenoptera</taxon>
        <taxon>Apocrita</taxon>
        <taxon>Aculeata</taxon>
        <taxon>Apoidea</taxon>
        <taxon>Anthophila</taxon>
        <taxon>Apidae</taxon>
        <taxon>Heterotrigona</taxon>
    </lineage>
</organism>
<evidence type="ECO:0000313" key="2">
    <source>
        <dbReference type="EMBL" id="CAD1468631.1"/>
    </source>
</evidence>
<dbReference type="EMBL" id="CAJDYZ010000920">
    <property type="protein sequence ID" value="CAD1468631.1"/>
    <property type="molecule type" value="Genomic_DNA"/>
</dbReference>
<evidence type="ECO:0000313" key="3">
    <source>
        <dbReference type="Proteomes" id="UP000752696"/>
    </source>
</evidence>
<feature type="compositionally biased region" description="Basic and acidic residues" evidence="1">
    <location>
        <begin position="1"/>
        <end position="13"/>
    </location>
</feature>
<feature type="region of interest" description="Disordered" evidence="1">
    <location>
        <begin position="1"/>
        <end position="25"/>
    </location>
</feature>
<protein>
    <submittedName>
        <fullName evidence="2">Uncharacterized protein</fullName>
    </submittedName>
</protein>